<dbReference type="Gene3D" id="3.90.25.10">
    <property type="entry name" value="UDP-galactose 4-epimerase, domain 1"/>
    <property type="match status" value="1"/>
</dbReference>
<reference evidence="1 2" key="2">
    <citation type="journal article" date="2018" name="Plant J.">
        <title>The Physcomitrella patens chromosome-scale assembly reveals moss genome structure and evolution.</title>
        <authorList>
            <person name="Lang D."/>
            <person name="Ullrich K.K."/>
            <person name="Murat F."/>
            <person name="Fuchs J."/>
            <person name="Jenkins J."/>
            <person name="Haas F.B."/>
            <person name="Piednoel M."/>
            <person name="Gundlach H."/>
            <person name="Van Bel M."/>
            <person name="Meyberg R."/>
            <person name="Vives C."/>
            <person name="Morata J."/>
            <person name="Symeonidi A."/>
            <person name="Hiss M."/>
            <person name="Muchero W."/>
            <person name="Kamisugi Y."/>
            <person name="Saleh O."/>
            <person name="Blanc G."/>
            <person name="Decker E.L."/>
            <person name="van Gessel N."/>
            <person name="Grimwood J."/>
            <person name="Hayes R.D."/>
            <person name="Graham S.W."/>
            <person name="Gunter L.E."/>
            <person name="McDaniel S.F."/>
            <person name="Hoernstein S.N.W."/>
            <person name="Larsson A."/>
            <person name="Li F.W."/>
            <person name="Perroud P.F."/>
            <person name="Phillips J."/>
            <person name="Ranjan P."/>
            <person name="Rokshar D.S."/>
            <person name="Rothfels C.J."/>
            <person name="Schneider L."/>
            <person name="Shu S."/>
            <person name="Stevenson D.W."/>
            <person name="Thummler F."/>
            <person name="Tillich M."/>
            <person name="Villarreal Aguilar J.C."/>
            <person name="Widiez T."/>
            <person name="Wong G.K."/>
            <person name="Wymore A."/>
            <person name="Zhang Y."/>
            <person name="Zimmer A.D."/>
            <person name="Quatrano R.S."/>
            <person name="Mayer K.F.X."/>
            <person name="Goodstein D."/>
            <person name="Casacuberta J.M."/>
            <person name="Vandepoele K."/>
            <person name="Reski R."/>
            <person name="Cuming A.C."/>
            <person name="Tuskan G.A."/>
            <person name="Maumus F."/>
            <person name="Salse J."/>
            <person name="Schmutz J."/>
            <person name="Rensing S.A."/>
        </authorList>
    </citation>
    <scope>NUCLEOTIDE SEQUENCE [LARGE SCALE GENOMIC DNA]</scope>
    <source>
        <strain evidence="1 2">cv. Gransden 2004</strain>
    </source>
</reference>
<accession>A0A7I3YVI4</accession>
<sequence length="51" mass="5740">HVVKEVIDSIATIECNPHTTKPDITKANNLLRWEPKMSLRQGLRCMGALLP</sequence>
<dbReference type="Gramene" id="Pp3c10_16160V3.1">
    <property type="protein sequence ID" value="PAC:32901912.CDS.1"/>
    <property type="gene ID" value="Pp3c10_16160"/>
</dbReference>
<evidence type="ECO:0000313" key="1">
    <source>
        <dbReference type="EnsemblPlants" id="PAC:32901912.CDS.1"/>
    </source>
</evidence>
<reference evidence="1" key="3">
    <citation type="submission" date="2020-12" db="UniProtKB">
        <authorList>
            <consortium name="EnsemblPlants"/>
        </authorList>
    </citation>
    <scope>IDENTIFICATION</scope>
</reference>
<evidence type="ECO:0000313" key="2">
    <source>
        <dbReference type="Proteomes" id="UP000006727"/>
    </source>
</evidence>
<dbReference type="Proteomes" id="UP000006727">
    <property type="component" value="Chromosome 10"/>
</dbReference>
<dbReference type="EnsemblPlants" id="Pp3c10_16160V3.1">
    <property type="protein sequence ID" value="PAC:32901912.CDS.1"/>
    <property type="gene ID" value="Pp3c10_16160"/>
</dbReference>
<organism evidence="1 2">
    <name type="scientific">Physcomitrium patens</name>
    <name type="common">Spreading-leaved earth moss</name>
    <name type="synonym">Physcomitrella patens</name>
    <dbReference type="NCBI Taxonomy" id="3218"/>
    <lineage>
        <taxon>Eukaryota</taxon>
        <taxon>Viridiplantae</taxon>
        <taxon>Streptophyta</taxon>
        <taxon>Embryophyta</taxon>
        <taxon>Bryophyta</taxon>
        <taxon>Bryophytina</taxon>
        <taxon>Bryopsida</taxon>
        <taxon>Funariidae</taxon>
        <taxon>Funariales</taxon>
        <taxon>Funariaceae</taxon>
        <taxon>Physcomitrium</taxon>
    </lineage>
</organism>
<name>A0A7I3YVI4_PHYPA</name>
<keyword evidence="2" id="KW-1185">Reference proteome</keyword>
<reference evidence="1 2" key="1">
    <citation type="journal article" date="2008" name="Science">
        <title>The Physcomitrella genome reveals evolutionary insights into the conquest of land by plants.</title>
        <authorList>
            <person name="Rensing S."/>
            <person name="Lang D."/>
            <person name="Zimmer A."/>
            <person name="Terry A."/>
            <person name="Salamov A."/>
            <person name="Shapiro H."/>
            <person name="Nishiyama T."/>
            <person name="Perroud P.-F."/>
            <person name="Lindquist E."/>
            <person name="Kamisugi Y."/>
            <person name="Tanahashi T."/>
            <person name="Sakakibara K."/>
            <person name="Fujita T."/>
            <person name="Oishi K."/>
            <person name="Shin-I T."/>
            <person name="Kuroki Y."/>
            <person name="Toyoda A."/>
            <person name="Suzuki Y."/>
            <person name="Hashimoto A."/>
            <person name="Yamaguchi K."/>
            <person name="Sugano A."/>
            <person name="Kohara Y."/>
            <person name="Fujiyama A."/>
            <person name="Anterola A."/>
            <person name="Aoki S."/>
            <person name="Ashton N."/>
            <person name="Barbazuk W.B."/>
            <person name="Barker E."/>
            <person name="Bennetzen J."/>
            <person name="Bezanilla M."/>
            <person name="Blankenship R."/>
            <person name="Cho S.H."/>
            <person name="Dutcher S."/>
            <person name="Estelle M."/>
            <person name="Fawcett J.A."/>
            <person name="Gundlach H."/>
            <person name="Hanada K."/>
            <person name="Heyl A."/>
            <person name="Hicks K.A."/>
            <person name="Hugh J."/>
            <person name="Lohr M."/>
            <person name="Mayer K."/>
            <person name="Melkozernov A."/>
            <person name="Murata T."/>
            <person name="Nelson D."/>
            <person name="Pils B."/>
            <person name="Prigge M."/>
            <person name="Reiss B."/>
            <person name="Renner T."/>
            <person name="Rombauts S."/>
            <person name="Rushton P."/>
            <person name="Sanderfoot A."/>
            <person name="Schween G."/>
            <person name="Shiu S.-H."/>
            <person name="Stueber K."/>
            <person name="Theodoulou F.L."/>
            <person name="Tu H."/>
            <person name="Van de Peer Y."/>
            <person name="Verrier P.J."/>
            <person name="Waters E."/>
            <person name="Wood A."/>
            <person name="Yang L."/>
            <person name="Cove D."/>
            <person name="Cuming A."/>
            <person name="Hasebe M."/>
            <person name="Lucas S."/>
            <person name="Mishler D.B."/>
            <person name="Reski R."/>
            <person name="Grigoriev I."/>
            <person name="Quatrano R.S."/>
            <person name="Boore J.L."/>
        </authorList>
    </citation>
    <scope>NUCLEOTIDE SEQUENCE [LARGE SCALE GENOMIC DNA]</scope>
    <source>
        <strain evidence="1 2">cv. Gransden 2004</strain>
    </source>
</reference>
<evidence type="ECO:0008006" key="3">
    <source>
        <dbReference type="Google" id="ProtNLM"/>
    </source>
</evidence>
<proteinExistence type="predicted"/>
<dbReference type="AlphaFoldDB" id="A0A7I3YVI4"/>
<dbReference type="EMBL" id="ABEU02000010">
    <property type="status" value="NOT_ANNOTATED_CDS"/>
    <property type="molecule type" value="Genomic_DNA"/>
</dbReference>
<dbReference type="InParanoid" id="A0A7I3YVI4"/>
<protein>
    <recommendedName>
        <fullName evidence="3">UDP-glucuronate decarboxylase</fullName>
    </recommendedName>
</protein>